<evidence type="ECO:0000313" key="9">
    <source>
        <dbReference type="EMBL" id="MEA0971123.1"/>
    </source>
</evidence>
<dbReference type="CDD" id="cd04458">
    <property type="entry name" value="CSP_CDS"/>
    <property type="match status" value="1"/>
</dbReference>
<evidence type="ECO:0000259" key="8">
    <source>
        <dbReference type="PROSITE" id="PS51857"/>
    </source>
</evidence>
<organism evidence="9 10">
    <name type="scientific">Candidatus Megaera venefica</name>
    <dbReference type="NCBI Taxonomy" id="2055910"/>
    <lineage>
        <taxon>Bacteria</taxon>
        <taxon>Pseudomonadati</taxon>
        <taxon>Pseudomonadota</taxon>
        <taxon>Alphaproteobacteria</taxon>
        <taxon>Rickettsiales</taxon>
        <taxon>Rickettsiaceae</taxon>
        <taxon>Candidatus Megaera</taxon>
    </lineage>
</organism>
<keyword evidence="3" id="KW-0963">Cytoplasm</keyword>
<evidence type="ECO:0000256" key="3">
    <source>
        <dbReference type="ARBA" id="ARBA00022490"/>
    </source>
</evidence>
<dbReference type="InterPro" id="IPR012340">
    <property type="entry name" value="NA-bd_OB-fold"/>
</dbReference>
<dbReference type="RefSeq" id="WP_322777024.1">
    <property type="nucleotide sequence ID" value="NZ_JARJFB010000084.1"/>
</dbReference>
<evidence type="ECO:0000256" key="5">
    <source>
        <dbReference type="ARBA" id="ARBA00023125"/>
    </source>
</evidence>
<dbReference type="PANTHER" id="PTHR46565">
    <property type="entry name" value="COLD SHOCK DOMAIN PROTEIN 2"/>
    <property type="match status" value="1"/>
</dbReference>
<evidence type="ECO:0000256" key="6">
    <source>
        <dbReference type="ARBA" id="ARBA00023159"/>
    </source>
</evidence>
<keyword evidence="7" id="KW-0804">Transcription</keyword>
<dbReference type="InterPro" id="IPR002059">
    <property type="entry name" value="CSP_DNA-bd"/>
</dbReference>
<reference evidence="9 10" key="1">
    <citation type="submission" date="2023-03" db="EMBL/GenBank/DDBJ databases">
        <title>Host association and intracellularity evolved multiple times independently in the Rickettsiales.</title>
        <authorList>
            <person name="Castelli M."/>
            <person name="Nardi T."/>
            <person name="Gammuto L."/>
            <person name="Bellinzona G."/>
            <person name="Sabaneyeva E."/>
            <person name="Potekhin A."/>
            <person name="Serra V."/>
            <person name="Petroni G."/>
            <person name="Sassera D."/>
        </authorList>
    </citation>
    <scope>NUCLEOTIDE SEQUENCE [LARGE SCALE GENOMIC DNA]</scope>
    <source>
        <strain evidence="9 10">Sr 2-6</strain>
    </source>
</reference>
<name>A0ABU5ND85_9RICK</name>
<evidence type="ECO:0000256" key="4">
    <source>
        <dbReference type="ARBA" id="ARBA00023015"/>
    </source>
</evidence>
<dbReference type="Gene3D" id="2.40.50.140">
    <property type="entry name" value="Nucleic acid-binding proteins"/>
    <property type="match status" value="1"/>
</dbReference>
<keyword evidence="4" id="KW-0805">Transcription regulation</keyword>
<dbReference type="PANTHER" id="PTHR46565:SF20">
    <property type="entry name" value="COLD SHOCK DOMAIN-CONTAINING PROTEIN 4"/>
    <property type="match status" value="1"/>
</dbReference>
<dbReference type="SUPFAM" id="SSF50249">
    <property type="entry name" value="Nucleic acid-binding proteins"/>
    <property type="match status" value="1"/>
</dbReference>
<comment type="subcellular location">
    <subcellularLocation>
        <location evidence="1">Cytoplasm</location>
    </subcellularLocation>
</comment>
<dbReference type="PROSITE" id="PS51857">
    <property type="entry name" value="CSD_2"/>
    <property type="match status" value="1"/>
</dbReference>
<keyword evidence="6" id="KW-0010">Activator</keyword>
<dbReference type="SMART" id="SM00357">
    <property type="entry name" value="CSP"/>
    <property type="match status" value="1"/>
</dbReference>
<keyword evidence="5" id="KW-0238">DNA-binding</keyword>
<dbReference type="InterPro" id="IPR012156">
    <property type="entry name" value="Cold_shock_CspA"/>
</dbReference>
<evidence type="ECO:0000256" key="7">
    <source>
        <dbReference type="ARBA" id="ARBA00023163"/>
    </source>
</evidence>
<comment type="caution">
    <text evidence="9">The sequence shown here is derived from an EMBL/GenBank/DDBJ whole genome shotgun (WGS) entry which is preliminary data.</text>
</comment>
<dbReference type="PRINTS" id="PR00050">
    <property type="entry name" value="COLDSHOCK"/>
</dbReference>
<evidence type="ECO:0000256" key="1">
    <source>
        <dbReference type="ARBA" id="ARBA00004496"/>
    </source>
</evidence>
<dbReference type="EMBL" id="JARJFB010000084">
    <property type="protein sequence ID" value="MEA0971123.1"/>
    <property type="molecule type" value="Genomic_DNA"/>
</dbReference>
<feature type="domain" description="CSD" evidence="8">
    <location>
        <begin position="1"/>
        <end position="66"/>
    </location>
</feature>
<evidence type="ECO:0000313" key="10">
    <source>
        <dbReference type="Proteomes" id="UP001291687"/>
    </source>
</evidence>
<dbReference type="InterPro" id="IPR011129">
    <property type="entry name" value="CSD"/>
</dbReference>
<dbReference type="Proteomes" id="UP001291687">
    <property type="component" value="Unassembled WGS sequence"/>
</dbReference>
<dbReference type="Pfam" id="PF00313">
    <property type="entry name" value="CSD"/>
    <property type="match status" value="1"/>
</dbReference>
<proteinExistence type="predicted"/>
<protein>
    <recommendedName>
        <fullName evidence="2">Cold shock-like protein CspA</fullName>
    </recommendedName>
</protein>
<dbReference type="PIRSF" id="PIRSF002599">
    <property type="entry name" value="Cold_shock_A"/>
    <property type="match status" value="1"/>
</dbReference>
<accession>A0ABU5ND85</accession>
<evidence type="ECO:0000256" key="2">
    <source>
        <dbReference type="ARBA" id="ARBA00022332"/>
    </source>
</evidence>
<gene>
    <name evidence="9" type="ORF">Megvenef_01096</name>
</gene>
<keyword evidence="10" id="KW-1185">Reference proteome</keyword>
<sequence>MNTGTVKWFNASKGYGFVEPSDKSKDVFLHISALEAIGLSDLQDGQKISYNIESNKGKISAIDIKLI</sequence>